<dbReference type="RefSeq" id="WP_034641613.1">
    <property type="nucleotide sequence ID" value="NZ_CBCSJC010000013.1"/>
</dbReference>
<reference evidence="2 3" key="1">
    <citation type="submission" date="2014-06" db="EMBL/GenBank/DDBJ databases">
        <title>Draft genome sequence of Bacillus manliponensis JCM 15802 (MCCC 1A00708).</title>
        <authorList>
            <person name="Lai Q."/>
            <person name="Liu Y."/>
            <person name="Shao Z."/>
        </authorList>
    </citation>
    <scope>NUCLEOTIDE SEQUENCE [LARGE SCALE GENOMIC DNA]</scope>
    <source>
        <strain evidence="2 3">JCM 15802</strain>
    </source>
</reference>
<name>A0A073JVD4_9BACI</name>
<keyword evidence="1" id="KW-1133">Transmembrane helix</keyword>
<keyword evidence="1" id="KW-0812">Transmembrane</keyword>
<dbReference type="InterPro" id="IPR025627">
    <property type="entry name" value="YfzA"/>
</dbReference>
<dbReference type="STRING" id="574376.BAMA_06820"/>
<evidence type="ECO:0000313" key="2">
    <source>
        <dbReference type="EMBL" id="KEK18265.1"/>
    </source>
</evidence>
<accession>A0A073JVD4</accession>
<evidence type="ECO:0000256" key="1">
    <source>
        <dbReference type="SAM" id="Phobius"/>
    </source>
</evidence>
<dbReference type="AlphaFoldDB" id="A0A073JVD4"/>
<gene>
    <name evidence="2" type="ORF">BAMA_06820</name>
</gene>
<dbReference type="EMBL" id="JOTN01000016">
    <property type="protein sequence ID" value="KEK18265.1"/>
    <property type="molecule type" value="Genomic_DNA"/>
</dbReference>
<dbReference type="eggNOG" id="ENOG502ZUXF">
    <property type="taxonomic scope" value="Bacteria"/>
</dbReference>
<dbReference type="OrthoDB" id="2638799at2"/>
<organism evidence="2 3">
    <name type="scientific">Bacillus manliponensis</name>
    <dbReference type="NCBI Taxonomy" id="574376"/>
    <lineage>
        <taxon>Bacteria</taxon>
        <taxon>Bacillati</taxon>
        <taxon>Bacillota</taxon>
        <taxon>Bacilli</taxon>
        <taxon>Bacillales</taxon>
        <taxon>Bacillaceae</taxon>
        <taxon>Bacillus</taxon>
        <taxon>Bacillus cereus group</taxon>
    </lineage>
</organism>
<dbReference type="Proteomes" id="UP000027822">
    <property type="component" value="Unassembled WGS sequence"/>
</dbReference>
<evidence type="ECO:0008006" key="4">
    <source>
        <dbReference type="Google" id="ProtNLM"/>
    </source>
</evidence>
<keyword evidence="1" id="KW-0472">Membrane</keyword>
<protein>
    <recommendedName>
        <fullName evidence="4">YfzA-like protein</fullName>
    </recommendedName>
</protein>
<sequence>MTRQKGRPVRIPNWMKTIGAFLVLQLIFVILDTMSWVPNFKESGMLDRLYNWKFFTEWFTPYKTTEFNVLTIFLGMLLFLDSLTSIIQNIFSRKRNQSAHKLQ</sequence>
<evidence type="ECO:0000313" key="3">
    <source>
        <dbReference type="Proteomes" id="UP000027822"/>
    </source>
</evidence>
<keyword evidence="3" id="KW-1185">Reference proteome</keyword>
<comment type="caution">
    <text evidence="2">The sequence shown here is derived from an EMBL/GenBank/DDBJ whole genome shotgun (WGS) entry which is preliminary data.</text>
</comment>
<proteinExistence type="predicted"/>
<feature type="transmembrane region" description="Helical" evidence="1">
    <location>
        <begin position="20"/>
        <end position="37"/>
    </location>
</feature>
<dbReference type="Pfam" id="PF14118">
    <property type="entry name" value="YfzA"/>
    <property type="match status" value="1"/>
</dbReference>
<feature type="transmembrane region" description="Helical" evidence="1">
    <location>
        <begin position="67"/>
        <end position="91"/>
    </location>
</feature>